<dbReference type="AlphaFoldDB" id="A0A7S0QT94"/>
<evidence type="ECO:0000256" key="10">
    <source>
        <dbReference type="SAM" id="Coils"/>
    </source>
</evidence>
<evidence type="ECO:0000256" key="9">
    <source>
        <dbReference type="ARBA" id="ARBA00023242"/>
    </source>
</evidence>
<dbReference type="EMBL" id="HBFA01000079">
    <property type="protein sequence ID" value="CAD8647203.1"/>
    <property type="molecule type" value="Transcribed_RNA"/>
</dbReference>
<dbReference type="InterPro" id="IPR031774">
    <property type="entry name" value="SF3A3_dom"/>
</dbReference>
<evidence type="ECO:0000256" key="2">
    <source>
        <dbReference type="ARBA" id="ARBA00008776"/>
    </source>
</evidence>
<evidence type="ECO:0000256" key="4">
    <source>
        <dbReference type="ARBA" id="ARBA00022664"/>
    </source>
</evidence>
<keyword evidence="4" id="KW-0507">mRNA processing</keyword>
<dbReference type="InterPro" id="IPR051421">
    <property type="entry name" value="RNA_Proc_DNA_Dmg_Regulator"/>
</dbReference>
<evidence type="ECO:0000256" key="8">
    <source>
        <dbReference type="ARBA" id="ARBA00023187"/>
    </source>
</evidence>
<dbReference type="InterPro" id="IPR000690">
    <property type="entry name" value="Matrin/U1-C_Znf_C2H2"/>
</dbReference>
<dbReference type="PANTHER" id="PTHR12786">
    <property type="entry name" value="SPLICING FACTOR SF3A-RELATED"/>
    <property type="match status" value="1"/>
</dbReference>
<dbReference type="GO" id="GO:0008270">
    <property type="term" value="F:zinc ion binding"/>
    <property type="evidence" value="ECO:0007669"/>
    <property type="project" value="UniProtKB-KW"/>
</dbReference>
<name>A0A7S0QT94_9CHLO</name>
<reference evidence="12" key="1">
    <citation type="submission" date="2021-01" db="EMBL/GenBank/DDBJ databases">
        <authorList>
            <person name="Corre E."/>
            <person name="Pelletier E."/>
            <person name="Niang G."/>
            <person name="Scheremetjew M."/>
            <person name="Finn R."/>
            <person name="Kale V."/>
            <person name="Holt S."/>
            <person name="Cochrane G."/>
            <person name="Meng A."/>
            <person name="Brown T."/>
            <person name="Cohen L."/>
        </authorList>
    </citation>
    <scope>NUCLEOTIDE SEQUENCE</scope>
    <source>
        <strain evidence="12">CCMP722</strain>
    </source>
</reference>
<evidence type="ECO:0000259" key="11">
    <source>
        <dbReference type="PROSITE" id="PS50171"/>
    </source>
</evidence>
<proteinExistence type="inferred from homology"/>
<keyword evidence="10" id="KW-0175">Coiled coil</keyword>
<feature type="domain" description="Matrin-type" evidence="11">
    <location>
        <begin position="405"/>
        <end position="436"/>
    </location>
</feature>
<evidence type="ECO:0000256" key="6">
    <source>
        <dbReference type="ARBA" id="ARBA00022771"/>
    </source>
</evidence>
<dbReference type="Pfam" id="PF13297">
    <property type="entry name" value="SDE2_2C"/>
    <property type="match status" value="1"/>
</dbReference>
<dbReference type="InterPro" id="IPR021966">
    <property type="entry name" value="SF3a60_bindingd"/>
</dbReference>
<keyword evidence="6" id="KW-0863">Zinc-finger</keyword>
<gene>
    <name evidence="12" type="ORF">POBO1169_LOCUS32</name>
</gene>
<dbReference type="PROSITE" id="PS50171">
    <property type="entry name" value="ZF_MATRIN"/>
    <property type="match status" value="1"/>
</dbReference>
<sequence>MATLLEQTRGYHEEMEKMERLIVKDFQQEAKTHRERLYQSHRVSNLIDKIADRATKLRKLYDDSDGHRKDEIASIGGPHVFSAFYDRVREARDYHKRYPSSGFTQKDDPADSLKEEPWVNFTGEESLGKTLDLHDLYNEYVNSKFGRQMEYFEYLQLLTEFSTIARGLRMTKPYKAYLEKLYAYLVDFHKRTQPLTFLAPILEKCDEEFETQWAEGEVEGWEDKGEGVTGFVDTTIDLDNYNTAEEVLDQVEMDTIKTVLQSLGMKTGGTPLQRAERLFATKGKALETLDPKMFVKGAAPITQRGDQAPKQVAQAKEVAQAEFRCIRLRDQLAEAVQGTIDNVEKKLTRTHEELLAELEEEEWVEEEADSDEEEAIYNPLKLPLGFDGKPIPYWLYKLHGLNQEFKCEICGNYSYWGRRAYERHFREQRHQHGMRCLGVPNTKAFLEVTQIEDARKLHEHLLESRDRGWVPEEHEEMEDADGNVYSKKTFADLRRQGLV</sequence>
<dbReference type="GO" id="GO:0005681">
    <property type="term" value="C:spliceosomal complex"/>
    <property type="evidence" value="ECO:0007669"/>
    <property type="project" value="InterPro"/>
</dbReference>
<keyword evidence="7" id="KW-0862">Zinc</keyword>
<dbReference type="InterPro" id="IPR024598">
    <property type="entry name" value="SF3a60/Prp9_C"/>
</dbReference>
<keyword evidence="8" id="KW-0508">mRNA splicing</keyword>
<comment type="subcellular location">
    <subcellularLocation>
        <location evidence="1">Nucleus</location>
    </subcellularLocation>
</comment>
<evidence type="ECO:0000256" key="5">
    <source>
        <dbReference type="ARBA" id="ARBA00022723"/>
    </source>
</evidence>
<dbReference type="GO" id="GO:0000398">
    <property type="term" value="P:mRNA splicing, via spliceosome"/>
    <property type="evidence" value="ECO:0007669"/>
    <property type="project" value="InterPro"/>
</dbReference>
<keyword evidence="3" id="KW-0597">Phosphoprotein</keyword>
<evidence type="ECO:0000256" key="3">
    <source>
        <dbReference type="ARBA" id="ARBA00022553"/>
    </source>
</evidence>
<dbReference type="Pfam" id="PF16837">
    <property type="entry name" value="SF3A3"/>
    <property type="match status" value="1"/>
</dbReference>
<protein>
    <recommendedName>
        <fullName evidence="11">Matrin-type domain-containing protein</fullName>
    </recommendedName>
</protein>
<evidence type="ECO:0000313" key="12">
    <source>
        <dbReference type="EMBL" id="CAD8647203.1"/>
    </source>
</evidence>
<evidence type="ECO:0000256" key="1">
    <source>
        <dbReference type="ARBA" id="ARBA00004123"/>
    </source>
</evidence>
<dbReference type="PANTHER" id="PTHR12786:SF2">
    <property type="entry name" value="SPLICING FACTOR 3A SUBUNIT 3"/>
    <property type="match status" value="1"/>
</dbReference>
<dbReference type="Pfam" id="PF12108">
    <property type="entry name" value="SF3a60_bindingd"/>
    <property type="match status" value="1"/>
</dbReference>
<evidence type="ECO:0000256" key="7">
    <source>
        <dbReference type="ARBA" id="ARBA00022833"/>
    </source>
</evidence>
<organism evidence="12">
    <name type="scientific">Pyramimonas obovata</name>
    <dbReference type="NCBI Taxonomy" id="1411642"/>
    <lineage>
        <taxon>Eukaryota</taxon>
        <taxon>Viridiplantae</taxon>
        <taxon>Chlorophyta</taxon>
        <taxon>Pyramimonadophyceae</taxon>
        <taxon>Pyramimonadales</taxon>
        <taxon>Pyramimonadaceae</taxon>
        <taxon>Pyramimonas</taxon>
        <taxon>Pyramimonas incertae sedis</taxon>
    </lineage>
</organism>
<feature type="coiled-coil region" evidence="10">
    <location>
        <begin position="333"/>
        <end position="360"/>
    </location>
</feature>
<comment type="similarity">
    <text evidence="2">Belongs to the SF3A3 family.</text>
</comment>
<keyword evidence="5" id="KW-0479">Metal-binding</keyword>
<dbReference type="GO" id="GO:0003723">
    <property type="term" value="F:RNA binding"/>
    <property type="evidence" value="ECO:0007669"/>
    <property type="project" value="InterPro"/>
</dbReference>
<keyword evidence="9" id="KW-0539">Nucleus</keyword>
<accession>A0A7S0QT94</accession>
<dbReference type="InterPro" id="IPR025086">
    <property type="entry name" value="SDE2/SF3A3_SAP"/>
</dbReference>
<dbReference type="Pfam" id="PF11931">
    <property type="entry name" value="SF3a60_Prp9_C"/>
    <property type="match status" value="1"/>
</dbReference>